<accession>A0A143HQX9</accession>
<dbReference type="AlphaFoldDB" id="A0A143HQX9"/>
<organism evidence="7 8">
    <name type="scientific">Microbulbifer thermotolerans</name>
    <dbReference type="NCBI Taxonomy" id="252514"/>
    <lineage>
        <taxon>Bacteria</taxon>
        <taxon>Pseudomonadati</taxon>
        <taxon>Pseudomonadota</taxon>
        <taxon>Gammaproteobacteria</taxon>
        <taxon>Cellvibrionales</taxon>
        <taxon>Microbulbiferaceae</taxon>
        <taxon>Microbulbifer</taxon>
    </lineage>
</organism>
<evidence type="ECO:0000256" key="2">
    <source>
        <dbReference type="ARBA" id="ARBA00008639"/>
    </source>
</evidence>
<dbReference type="InterPro" id="IPR036052">
    <property type="entry name" value="TrpB-like_PALP_sf"/>
</dbReference>
<feature type="active site" description="Nucleophile" evidence="4">
    <location>
        <position position="79"/>
    </location>
</feature>
<dbReference type="EMBL" id="CP014864">
    <property type="protein sequence ID" value="AMX04154.1"/>
    <property type="molecule type" value="Genomic_DNA"/>
</dbReference>
<dbReference type="PANTHER" id="PTHR43780">
    <property type="entry name" value="1-AMINOCYCLOPROPANE-1-CARBOXYLATE DEAMINASE-RELATED"/>
    <property type="match status" value="1"/>
</dbReference>
<dbReference type="KEGG" id="mthd:A3224_08805"/>
<dbReference type="STRING" id="252514.A3224_08805"/>
<comment type="similarity">
    <text evidence="2">Belongs to the ACC deaminase/D-cysteine desulfhydrase family.</text>
</comment>
<name>A0A143HQX9_MICTH</name>
<feature type="domain" description="Tryptophan synthase beta chain-like PALP" evidence="6">
    <location>
        <begin position="34"/>
        <end position="315"/>
    </location>
</feature>
<evidence type="ECO:0000256" key="5">
    <source>
        <dbReference type="PIRSR" id="PIRSR006278-2"/>
    </source>
</evidence>
<keyword evidence="3 5" id="KW-0663">Pyridoxal phosphate</keyword>
<dbReference type="SUPFAM" id="SSF53686">
    <property type="entry name" value="Tryptophan synthase beta subunit-like PLP-dependent enzymes"/>
    <property type="match status" value="1"/>
</dbReference>
<gene>
    <name evidence="7" type="ORF">A3224_08805</name>
</gene>
<sequence>MSPRYLTHLDPVYLQETARQIPYQRIHCDLFPAIEVWIRRDDLLDPVISGNKAYKLLFNLLEAEEQGAHTIVTCGGAWSNHIHATAAAGARFGFRTIGIIRGERRPVLSATLQDAERLGMQLRFVRRETYRRRNEPEFLSELGLAQPGILYIPEGGANLAGARGIQLLGQVIEETAPIDFDQLWLACGTGLTAAGLAASITRFSVCGVEVLKAGSSIQRDVEQWLKRLPKPYGAMREPGCTSNHTEADLFLNSTYHCGGYAKNPQYLRDFQKVFECQTGIPLDPVYTAKLMYALHRESEGGRISSGSRMLVLHSGGLQGRRGFREKVLSKRLQN</sequence>
<evidence type="ECO:0000313" key="7">
    <source>
        <dbReference type="EMBL" id="AMX04154.1"/>
    </source>
</evidence>
<evidence type="ECO:0000313" key="8">
    <source>
        <dbReference type="Proteomes" id="UP000076077"/>
    </source>
</evidence>
<dbReference type="InterPro" id="IPR027278">
    <property type="entry name" value="ACCD_DCysDesulf"/>
</dbReference>
<dbReference type="GO" id="GO:0019148">
    <property type="term" value="F:D-cysteine desulfhydrase activity"/>
    <property type="evidence" value="ECO:0007669"/>
    <property type="project" value="TreeGrafter"/>
</dbReference>
<protein>
    <recommendedName>
        <fullName evidence="6">Tryptophan synthase beta chain-like PALP domain-containing protein</fullName>
    </recommendedName>
</protein>
<dbReference type="Proteomes" id="UP000076077">
    <property type="component" value="Chromosome"/>
</dbReference>
<evidence type="ECO:0000259" key="6">
    <source>
        <dbReference type="Pfam" id="PF00291"/>
    </source>
</evidence>
<comment type="cofactor">
    <cofactor evidence="1">
        <name>pyridoxal 5'-phosphate</name>
        <dbReference type="ChEBI" id="CHEBI:597326"/>
    </cofactor>
</comment>
<evidence type="ECO:0000256" key="3">
    <source>
        <dbReference type="ARBA" id="ARBA00022898"/>
    </source>
</evidence>
<proteinExistence type="inferred from homology"/>
<dbReference type="Gene3D" id="3.40.50.1100">
    <property type="match status" value="2"/>
</dbReference>
<dbReference type="InterPro" id="IPR001926">
    <property type="entry name" value="TrpB-like_PALP"/>
</dbReference>
<evidence type="ECO:0000256" key="4">
    <source>
        <dbReference type="PIRSR" id="PIRSR006278-1"/>
    </source>
</evidence>
<dbReference type="Pfam" id="PF00291">
    <property type="entry name" value="PALP"/>
    <property type="match status" value="1"/>
</dbReference>
<evidence type="ECO:0000256" key="1">
    <source>
        <dbReference type="ARBA" id="ARBA00001933"/>
    </source>
</evidence>
<reference evidence="8" key="1">
    <citation type="submission" date="2016-03" db="EMBL/GenBank/DDBJ databases">
        <authorList>
            <person name="Lee Y.-S."/>
            <person name="Choi Y.-L."/>
        </authorList>
    </citation>
    <scope>NUCLEOTIDE SEQUENCE [LARGE SCALE GENOMIC DNA]</scope>
    <source>
        <strain evidence="8">DAU221</strain>
    </source>
</reference>
<dbReference type="PIRSF" id="PIRSF006278">
    <property type="entry name" value="ACCD_DCysDesulf"/>
    <property type="match status" value="1"/>
</dbReference>
<keyword evidence="8" id="KW-1185">Reference proteome</keyword>
<dbReference type="PANTHER" id="PTHR43780:SF2">
    <property type="entry name" value="1-AMINOCYCLOPROPANE-1-CARBOXYLATE DEAMINASE-RELATED"/>
    <property type="match status" value="1"/>
</dbReference>
<feature type="modified residue" description="N6-(pyridoxal phosphate)lysine" evidence="5">
    <location>
        <position position="52"/>
    </location>
</feature>